<dbReference type="Pfam" id="PF25954">
    <property type="entry name" value="Beta-barrel_RND_2"/>
    <property type="match status" value="1"/>
</dbReference>
<dbReference type="InterPro" id="IPR051909">
    <property type="entry name" value="MFP_Cation_Efflux"/>
</dbReference>
<evidence type="ECO:0000259" key="6">
    <source>
        <dbReference type="Pfam" id="PF25954"/>
    </source>
</evidence>
<evidence type="ECO:0000313" key="9">
    <source>
        <dbReference type="Proteomes" id="UP000032749"/>
    </source>
</evidence>
<dbReference type="InterPro" id="IPR058791">
    <property type="entry name" value="3HB_CusB"/>
</dbReference>
<accession>R4YQ63</accession>
<keyword evidence="2" id="KW-0813">Transport</keyword>
<dbReference type="GO" id="GO:0060003">
    <property type="term" value="P:copper ion export"/>
    <property type="evidence" value="ECO:0007669"/>
    <property type="project" value="TreeGrafter"/>
</dbReference>
<dbReference type="STRING" id="698738.OLEAN_C31500"/>
<dbReference type="AlphaFoldDB" id="R4YQ63"/>
<dbReference type="OrthoDB" id="9806939at2"/>
<comment type="similarity">
    <text evidence="1">Belongs to the membrane fusion protein (MFP) (TC 8.A.1) family.</text>
</comment>
<dbReference type="SUPFAM" id="SSF111369">
    <property type="entry name" value="HlyD-like secretion proteins"/>
    <property type="match status" value="1"/>
</dbReference>
<dbReference type="GO" id="GO:0046914">
    <property type="term" value="F:transition metal ion binding"/>
    <property type="evidence" value="ECO:0007669"/>
    <property type="project" value="TreeGrafter"/>
</dbReference>
<dbReference type="GO" id="GO:0015679">
    <property type="term" value="P:plasma membrane copper ion transport"/>
    <property type="evidence" value="ECO:0007669"/>
    <property type="project" value="TreeGrafter"/>
</dbReference>
<dbReference type="GO" id="GO:0016020">
    <property type="term" value="C:membrane"/>
    <property type="evidence" value="ECO:0007669"/>
    <property type="project" value="InterPro"/>
</dbReference>
<sequence length="428" mass="47830">MKNFVFMCLGGAIAVLAFIVSQAFLLDKTSSSGQVLSQEPLSQEPSVLYWVAPMDANFRRDQPGQSPMGMDLVPVYANASGDTQKGVVEISAAVGNNLGVKSAEVEWTLPELSFISSGQVNYAKESLVHLHARTSGWVEKLHISDMGQRVKKGQALYGIYSLEFIDAQKDYLRALNSHNESLMRAAKNRLQALRVDNKVIEKLKRTKSVSQITTFYAPQDGYIEQLNINEGMYVKPENTLLAIADLNQLTVDVELDHQHAAWLSQFPGQIQWTLSSQLMPTKVWQGKLDYIYPMMNEELRTLRVRLLVDNNDQLLKPNMWLNLKGNITAAEKSLLIPSQALIRTENDTRVVMALGEGRFKSVSVNIGRFFNQNVEILQGLQAGDRIVTSAQFLIDSESNIDSDLQRMEASMIDGSDMDDSGMESHDDH</sequence>
<dbReference type="Proteomes" id="UP000032749">
    <property type="component" value="Chromosome"/>
</dbReference>
<evidence type="ECO:0000259" key="4">
    <source>
        <dbReference type="Pfam" id="PF25869"/>
    </source>
</evidence>
<dbReference type="HOGENOM" id="CLU_018816_13_1_6"/>
<dbReference type="Pfam" id="PF25869">
    <property type="entry name" value="3HB_CusB"/>
    <property type="match status" value="1"/>
</dbReference>
<dbReference type="Pfam" id="PF19335">
    <property type="entry name" value="HMBD"/>
    <property type="match status" value="1"/>
</dbReference>
<evidence type="ECO:0000256" key="2">
    <source>
        <dbReference type="ARBA" id="ARBA00022448"/>
    </source>
</evidence>
<evidence type="ECO:0000259" key="5">
    <source>
        <dbReference type="Pfam" id="PF25919"/>
    </source>
</evidence>
<dbReference type="InterPro" id="IPR006143">
    <property type="entry name" value="RND_pump_MFP"/>
</dbReference>
<evidence type="ECO:0000259" key="3">
    <source>
        <dbReference type="Pfam" id="PF19335"/>
    </source>
</evidence>
<dbReference type="PANTHER" id="PTHR30097">
    <property type="entry name" value="CATION EFFLUX SYSTEM PROTEIN CUSB"/>
    <property type="match status" value="1"/>
</dbReference>
<evidence type="ECO:0000259" key="7">
    <source>
        <dbReference type="Pfam" id="PF25967"/>
    </source>
</evidence>
<dbReference type="InterPro" id="IPR058792">
    <property type="entry name" value="Beta-barrel_RND_2"/>
</dbReference>
<feature type="domain" description="Multidrug resistance protein MdtA-like C-terminal permuted SH3" evidence="7">
    <location>
        <begin position="334"/>
        <end position="389"/>
    </location>
</feature>
<dbReference type="EMBL" id="FO203512">
    <property type="protein sequence ID" value="CCK77326.1"/>
    <property type="molecule type" value="Genomic_DNA"/>
</dbReference>
<dbReference type="InterPro" id="IPR058627">
    <property type="entry name" value="MdtA-like_C"/>
</dbReference>
<evidence type="ECO:0000256" key="1">
    <source>
        <dbReference type="ARBA" id="ARBA00009477"/>
    </source>
</evidence>
<dbReference type="Pfam" id="PF25967">
    <property type="entry name" value="RND-MFP_C"/>
    <property type="match status" value="1"/>
</dbReference>
<dbReference type="Gene3D" id="2.40.30.170">
    <property type="match status" value="1"/>
</dbReference>
<feature type="domain" description="Heavy metal binding" evidence="3">
    <location>
        <begin position="49"/>
        <end position="75"/>
    </location>
</feature>
<dbReference type="Gene3D" id="2.40.420.20">
    <property type="match status" value="1"/>
</dbReference>
<dbReference type="GO" id="GO:0022857">
    <property type="term" value="F:transmembrane transporter activity"/>
    <property type="evidence" value="ECO:0007669"/>
    <property type="project" value="InterPro"/>
</dbReference>
<keyword evidence="9" id="KW-1185">Reference proteome</keyword>
<protein>
    <submittedName>
        <fullName evidence="8">Putatie cation efflux system protein</fullName>
    </submittedName>
</protein>
<dbReference type="KEGG" id="oai:OLEAN_C31500"/>
<dbReference type="Pfam" id="PF25919">
    <property type="entry name" value="BSH_CusB"/>
    <property type="match status" value="1"/>
</dbReference>
<dbReference type="InterPro" id="IPR058790">
    <property type="entry name" value="BSH_CusB"/>
</dbReference>
<organism evidence="8 9">
    <name type="scientific">Oleispira antarctica RB-8</name>
    <dbReference type="NCBI Taxonomy" id="698738"/>
    <lineage>
        <taxon>Bacteria</taxon>
        <taxon>Pseudomonadati</taxon>
        <taxon>Pseudomonadota</taxon>
        <taxon>Gammaproteobacteria</taxon>
        <taxon>Oceanospirillales</taxon>
        <taxon>Oceanospirillaceae</taxon>
        <taxon>Oleispira</taxon>
    </lineage>
</organism>
<dbReference type="InterPro" id="IPR045800">
    <property type="entry name" value="HMBD"/>
</dbReference>
<proteinExistence type="inferred from homology"/>
<reference evidence="8 9" key="1">
    <citation type="journal article" date="2013" name="Nat. Commun.">
        <title>Genome sequence and functional genomic analysis of the oil-degrading bacterium Oleispira antarctica.</title>
        <authorList>
            <person name="Kube M."/>
            <person name="Chernikova T.N."/>
            <person name="Al-Ramahi Y."/>
            <person name="Beloqui A."/>
            <person name="Lopez-Cortez N."/>
            <person name="Guazzaroni M.E."/>
            <person name="Heipieper H.J."/>
            <person name="Klages S."/>
            <person name="Kotsyurbenko O.R."/>
            <person name="Langer I."/>
            <person name="Nechitaylo T.Y."/>
            <person name="Lunsdorf H."/>
            <person name="Fernandez M."/>
            <person name="Juarez S."/>
            <person name="Ciordia S."/>
            <person name="Singer A."/>
            <person name="Kagan O."/>
            <person name="Egorova O."/>
            <person name="Petit P.A."/>
            <person name="Stogios P."/>
            <person name="Kim Y."/>
            <person name="Tchigvintsev A."/>
            <person name="Flick R."/>
            <person name="Denaro R."/>
            <person name="Genovese M."/>
            <person name="Albar J.P."/>
            <person name="Reva O.N."/>
            <person name="Martinez-Gomariz M."/>
            <person name="Tran H."/>
            <person name="Ferrer M."/>
            <person name="Savchenko A."/>
            <person name="Yakunin A.F."/>
            <person name="Yakimov M.M."/>
            <person name="Golyshina O.V."/>
            <person name="Reinhardt R."/>
            <person name="Golyshin P.N."/>
        </authorList>
    </citation>
    <scope>NUCLEOTIDE SEQUENCE [LARGE SCALE GENOMIC DNA]</scope>
</reference>
<dbReference type="GO" id="GO:0030288">
    <property type="term" value="C:outer membrane-bounded periplasmic space"/>
    <property type="evidence" value="ECO:0007669"/>
    <property type="project" value="TreeGrafter"/>
</dbReference>
<gene>
    <name evidence="8" type="primary">cusB</name>
    <name evidence="8" type="ORF">OLEAN_C31500</name>
</gene>
<dbReference type="NCBIfam" id="TIGR01730">
    <property type="entry name" value="RND_mfp"/>
    <property type="match status" value="1"/>
</dbReference>
<evidence type="ECO:0000313" key="8">
    <source>
        <dbReference type="EMBL" id="CCK77326.1"/>
    </source>
</evidence>
<dbReference type="PANTHER" id="PTHR30097:SF15">
    <property type="entry name" value="CATION EFFLUX SYSTEM PROTEIN CUSB"/>
    <property type="match status" value="1"/>
</dbReference>
<dbReference type="Gene3D" id="6.10.140.730">
    <property type="match status" value="1"/>
</dbReference>
<feature type="domain" description="CusB-like barrel-sandwich hybrid" evidence="5">
    <location>
        <begin position="129"/>
        <end position="244"/>
    </location>
</feature>
<feature type="domain" description="CusB-like beta-barrel" evidence="6">
    <location>
        <begin position="271"/>
        <end position="324"/>
    </location>
</feature>
<name>R4YQ63_OLEAN</name>
<feature type="domain" description="CusB-like three alpha-helical bundle" evidence="4">
    <location>
        <begin position="164"/>
        <end position="210"/>
    </location>
</feature>
<dbReference type="PATRIC" id="fig|698738.3.peg.3274"/>